<sequence length="207" mass="23147">MKYLLLAGGIGSIGVVTYGGYLAFKNKDFHAETILSIWQVVSSKKERFILSTDTTSHDTEWDEISKNLSNKEDVKSSLGVATITKDSLKNWCSKAKVENAEEGLLENYESWCTKNSNFGQLAALKKVILEEGDSKWDENVTNYSQSGKPKLIDESGQEKSESLKDKGELMSWCNKNLRSLYKKDSPSTKAYMEWCVKDANDSSSPEG</sequence>
<proteinExistence type="predicted"/>
<protein>
    <submittedName>
        <fullName evidence="2">Uncharacterized protein</fullName>
    </submittedName>
</protein>
<dbReference type="HOGENOM" id="CLU_114919_1_0_14"/>
<accession>H6N5P3</accession>
<feature type="region of interest" description="Disordered" evidence="1">
    <location>
        <begin position="141"/>
        <end position="163"/>
    </location>
</feature>
<evidence type="ECO:0000256" key="1">
    <source>
        <dbReference type="SAM" id="MobiDB-lite"/>
    </source>
</evidence>
<evidence type="ECO:0000313" key="2">
    <source>
        <dbReference type="EMBL" id="AEW45003.2"/>
    </source>
</evidence>
<dbReference type="AlphaFoldDB" id="H6N5P3"/>
<feature type="compositionally biased region" description="Basic and acidic residues" evidence="1">
    <location>
        <begin position="150"/>
        <end position="163"/>
    </location>
</feature>
<evidence type="ECO:0000313" key="3">
    <source>
        <dbReference type="Proteomes" id="UP000009135"/>
    </source>
</evidence>
<dbReference type="KEGG" id="mhe:MHC_00685"/>
<dbReference type="Proteomes" id="UP000009135">
    <property type="component" value="Chromosome"/>
</dbReference>
<gene>
    <name evidence="2" type="ordered locus">MHC_00685</name>
</gene>
<name>H6N5P3_MYCHN</name>
<keyword evidence="3" id="KW-1185">Reference proteome</keyword>
<organism evidence="2 3">
    <name type="scientific">Mycoplasma haemocanis (strain Illinois)</name>
    <dbReference type="NCBI Taxonomy" id="1111676"/>
    <lineage>
        <taxon>Bacteria</taxon>
        <taxon>Bacillati</taxon>
        <taxon>Mycoplasmatota</taxon>
        <taxon>Mollicutes</taxon>
        <taxon>Mycoplasmataceae</taxon>
        <taxon>Mycoplasma</taxon>
    </lineage>
</organism>
<dbReference type="EMBL" id="CP003199">
    <property type="protein sequence ID" value="AEW45003.2"/>
    <property type="molecule type" value="Genomic_DNA"/>
</dbReference>
<reference evidence="2 3" key="1">
    <citation type="journal article" date="2012" name="J. Bacteriol.">
        <title>Complete genome sequence of Mycoplasma haemocanis strain Illinois.</title>
        <authorList>
            <person name="do Nascimento N.C."/>
            <person name="Guimaraes A.M."/>
            <person name="Santos A.P."/>
            <person name="Sanmiguel P.J."/>
            <person name="Messick J.B."/>
        </authorList>
    </citation>
    <scope>NUCLEOTIDE SEQUENCE [LARGE SCALE GENOMIC DNA]</scope>
    <source>
        <strain evidence="2 3">Illinois</strain>
    </source>
</reference>
<dbReference type="OrthoDB" id="9825316at2"/>
<dbReference type="STRING" id="1111676.MHC_00685"/>